<evidence type="ECO:0000256" key="1">
    <source>
        <dbReference type="SAM" id="MobiDB-lite"/>
    </source>
</evidence>
<organism evidence="2 3">
    <name type="scientific">Muraenolepis orangiensis</name>
    <name type="common">Patagonian moray cod</name>
    <dbReference type="NCBI Taxonomy" id="630683"/>
    <lineage>
        <taxon>Eukaryota</taxon>
        <taxon>Metazoa</taxon>
        <taxon>Chordata</taxon>
        <taxon>Craniata</taxon>
        <taxon>Vertebrata</taxon>
        <taxon>Euteleostomi</taxon>
        <taxon>Actinopterygii</taxon>
        <taxon>Neopterygii</taxon>
        <taxon>Teleostei</taxon>
        <taxon>Neoteleostei</taxon>
        <taxon>Acanthomorphata</taxon>
        <taxon>Zeiogadaria</taxon>
        <taxon>Gadariae</taxon>
        <taxon>Gadiformes</taxon>
        <taxon>Muraenolepidoidei</taxon>
        <taxon>Muraenolepididae</taxon>
        <taxon>Muraenolepis</taxon>
    </lineage>
</organism>
<feature type="compositionally biased region" description="Pro residues" evidence="1">
    <location>
        <begin position="47"/>
        <end position="59"/>
    </location>
</feature>
<name>A0A9Q0EQ76_9TELE</name>
<evidence type="ECO:0000313" key="2">
    <source>
        <dbReference type="EMBL" id="KAJ3611527.1"/>
    </source>
</evidence>
<comment type="caution">
    <text evidence="2">The sequence shown here is derived from an EMBL/GenBank/DDBJ whole genome shotgun (WGS) entry which is preliminary data.</text>
</comment>
<dbReference type="EMBL" id="JANIIK010000037">
    <property type="protein sequence ID" value="KAJ3611527.1"/>
    <property type="molecule type" value="Genomic_DNA"/>
</dbReference>
<feature type="region of interest" description="Disordered" evidence="1">
    <location>
        <begin position="32"/>
        <end position="79"/>
    </location>
</feature>
<proteinExistence type="predicted"/>
<dbReference type="AlphaFoldDB" id="A0A9Q0EQ76"/>
<dbReference type="Proteomes" id="UP001148018">
    <property type="component" value="Unassembled WGS sequence"/>
</dbReference>
<accession>A0A9Q0EQ76</accession>
<feature type="compositionally biased region" description="Basic and acidic residues" evidence="1">
    <location>
        <begin position="70"/>
        <end position="79"/>
    </location>
</feature>
<evidence type="ECO:0000313" key="3">
    <source>
        <dbReference type="Proteomes" id="UP001148018"/>
    </source>
</evidence>
<gene>
    <name evidence="2" type="ORF">NHX12_021542</name>
</gene>
<keyword evidence="3" id="KW-1185">Reference proteome</keyword>
<protein>
    <submittedName>
        <fullName evidence="2">Uncharacterized protein</fullName>
    </submittedName>
</protein>
<reference evidence="2" key="1">
    <citation type="submission" date="2022-07" db="EMBL/GenBank/DDBJ databases">
        <title>Chromosome-level genome of Muraenolepis orangiensis.</title>
        <authorList>
            <person name="Kim J."/>
        </authorList>
    </citation>
    <scope>NUCLEOTIDE SEQUENCE</scope>
    <source>
        <strain evidence="2">KU_S4_2022</strain>
        <tissue evidence="2">Muscle</tissue>
    </source>
</reference>
<sequence>MASLYQRFAGTVIIDTNKSFPPEASRLLLLLGQQGVDEEDEARTAPPDDPAPGPGPGPGPESLRHRFQRHREDEDVRMN</sequence>